<reference evidence="2" key="2">
    <citation type="journal article" date="2021" name="PeerJ">
        <title>Extensive microbial diversity within the chicken gut microbiome revealed by metagenomics and culture.</title>
        <authorList>
            <person name="Gilroy R."/>
            <person name="Ravi A."/>
            <person name="Getino M."/>
            <person name="Pursley I."/>
            <person name="Horton D.L."/>
            <person name="Alikhan N.F."/>
            <person name="Baker D."/>
            <person name="Gharbi K."/>
            <person name="Hall N."/>
            <person name="Watson M."/>
            <person name="Adriaenssens E.M."/>
            <person name="Foster-Nyarko E."/>
            <person name="Jarju S."/>
            <person name="Secka A."/>
            <person name="Antonio M."/>
            <person name="Oren A."/>
            <person name="Chaudhuri R.R."/>
            <person name="La Ragione R."/>
            <person name="Hildebrand F."/>
            <person name="Pallen M.J."/>
        </authorList>
    </citation>
    <scope>NUCLEOTIDE SEQUENCE</scope>
    <source>
        <strain evidence="2">ChiHcec3-6078</strain>
    </source>
</reference>
<dbReference type="Pfam" id="PF07441">
    <property type="entry name" value="BofA"/>
    <property type="match status" value="1"/>
</dbReference>
<protein>
    <submittedName>
        <fullName evidence="2">Pro-sigmaK processing inhibitor BofA family protein</fullName>
    </submittedName>
</protein>
<proteinExistence type="predicted"/>
<name>A0A9D1L5Y5_9FIRM</name>
<accession>A0A9D1L5Y5</accession>
<dbReference type="AlphaFoldDB" id="A0A9D1L5Y5"/>
<evidence type="ECO:0000313" key="2">
    <source>
        <dbReference type="EMBL" id="HIU25400.1"/>
    </source>
</evidence>
<dbReference type="EMBL" id="DVMP01000055">
    <property type="protein sequence ID" value="HIU25400.1"/>
    <property type="molecule type" value="Genomic_DNA"/>
</dbReference>
<feature type="transmembrane region" description="Helical" evidence="1">
    <location>
        <begin position="67"/>
        <end position="88"/>
    </location>
</feature>
<reference evidence="2" key="1">
    <citation type="submission" date="2020-10" db="EMBL/GenBank/DDBJ databases">
        <authorList>
            <person name="Gilroy R."/>
        </authorList>
    </citation>
    <scope>NUCLEOTIDE SEQUENCE</scope>
    <source>
        <strain evidence="2">ChiHcec3-6078</strain>
    </source>
</reference>
<keyword evidence="1" id="KW-0812">Transmembrane</keyword>
<feature type="transmembrane region" description="Helical" evidence="1">
    <location>
        <begin position="7"/>
        <end position="27"/>
    </location>
</feature>
<dbReference type="Proteomes" id="UP000824090">
    <property type="component" value="Unassembled WGS sequence"/>
</dbReference>
<sequence>MDFDTEIKVFLAYAAGVLAVYLMGRFLLTPLKITLRLLISSLAGGAALFLINLLGRNTGIFVPLNPLTAVFAGALGIPGIVGMILFFWGKSLF</sequence>
<keyword evidence="1" id="KW-1133">Transmembrane helix</keyword>
<keyword evidence="1" id="KW-0472">Membrane</keyword>
<gene>
    <name evidence="2" type="ORF">IAC50_02725</name>
</gene>
<feature type="transmembrane region" description="Helical" evidence="1">
    <location>
        <begin position="33"/>
        <end position="55"/>
    </location>
</feature>
<comment type="caution">
    <text evidence="2">The sequence shown here is derived from an EMBL/GenBank/DDBJ whole genome shotgun (WGS) entry which is preliminary data.</text>
</comment>
<evidence type="ECO:0000313" key="3">
    <source>
        <dbReference type="Proteomes" id="UP000824090"/>
    </source>
</evidence>
<dbReference type="InterPro" id="IPR010001">
    <property type="entry name" value="BofA"/>
</dbReference>
<evidence type="ECO:0000256" key="1">
    <source>
        <dbReference type="SAM" id="Phobius"/>
    </source>
</evidence>
<organism evidence="2 3">
    <name type="scientific">Candidatus Allocopromorpha excrementigallinarum</name>
    <dbReference type="NCBI Taxonomy" id="2840742"/>
    <lineage>
        <taxon>Bacteria</taxon>
        <taxon>Bacillati</taxon>
        <taxon>Bacillota</taxon>
        <taxon>Clostridia</taxon>
        <taxon>Eubacteriales</taxon>
        <taxon>Eubacteriaceae</taxon>
        <taxon>Eubacteriaceae incertae sedis</taxon>
        <taxon>Candidatus Allocopromorpha</taxon>
    </lineage>
</organism>